<accession>A0A1K2HCF2</accession>
<protein>
    <submittedName>
        <fullName evidence="2">Lactoylglutathione lyase</fullName>
    </submittedName>
</protein>
<evidence type="ECO:0000259" key="1">
    <source>
        <dbReference type="PROSITE" id="PS51819"/>
    </source>
</evidence>
<dbReference type="PANTHER" id="PTHR36113:SF1">
    <property type="entry name" value="GLYOXALASE_BLEOMYCIN RESISTANCE PROTEIN_DIOXYGENASE"/>
    <property type="match status" value="1"/>
</dbReference>
<dbReference type="PANTHER" id="PTHR36113">
    <property type="entry name" value="LYASE, PUTATIVE-RELATED-RELATED"/>
    <property type="match status" value="1"/>
</dbReference>
<feature type="domain" description="VOC" evidence="1">
    <location>
        <begin position="2"/>
        <end position="129"/>
    </location>
</feature>
<dbReference type="GO" id="GO:0016829">
    <property type="term" value="F:lyase activity"/>
    <property type="evidence" value="ECO:0007669"/>
    <property type="project" value="UniProtKB-KW"/>
</dbReference>
<dbReference type="EMBL" id="FPKR01000004">
    <property type="protein sequence ID" value="SFZ74430.1"/>
    <property type="molecule type" value="Genomic_DNA"/>
</dbReference>
<dbReference type="InterPro" id="IPR004360">
    <property type="entry name" value="Glyas_Fos-R_dOase_dom"/>
</dbReference>
<keyword evidence="2" id="KW-0456">Lyase</keyword>
<dbReference type="RefSeq" id="WP_072427915.1">
    <property type="nucleotide sequence ID" value="NZ_FPKR01000004.1"/>
</dbReference>
<dbReference type="AlphaFoldDB" id="A0A1K2HCF2"/>
<dbReference type="InterPro" id="IPR029068">
    <property type="entry name" value="Glyas_Bleomycin-R_OHBP_Dase"/>
</dbReference>
<dbReference type="InterPro" id="IPR051332">
    <property type="entry name" value="Fosfomycin_Res_Enzymes"/>
</dbReference>
<dbReference type="PROSITE" id="PS51819">
    <property type="entry name" value="VOC"/>
    <property type="match status" value="1"/>
</dbReference>
<keyword evidence="3" id="KW-1185">Reference proteome</keyword>
<sequence>MRIEHVALWVADLERMKDFYTRAFRGSASERYRNPHSGFQSYFIYYDSGARLELMQRDGIPPNANDVQRQARGLIHLAFSAGSARAVEELTEQLCAAGSPLLSGPRLTGDGYYESVVLDPEGNRIEITI</sequence>
<proteinExistence type="predicted"/>
<name>A0A1K2HCF2_9NEIS</name>
<dbReference type="InterPro" id="IPR037523">
    <property type="entry name" value="VOC_core"/>
</dbReference>
<evidence type="ECO:0000313" key="2">
    <source>
        <dbReference type="EMBL" id="SFZ74430.1"/>
    </source>
</evidence>
<dbReference type="OrthoDB" id="9800438at2"/>
<organism evidence="2 3">
    <name type="scientific">Chitinimonas taiwanensis DSM 18899</name>
    <dbReference type="NCBI Taxonomy" id="1121279"/>
    <lineage>
        <taxon>Bacteria</taxon>
        <taxon>Pseudomonadati</taxon>
        <taxon>Pseudomonadota</taxon>
        <taxon>Betaproteobacteria</taxon>
        <taxon>Neisseriales</taxon>
        <taxon>Chitinibacteraceae</taxon>
        <taxon>Chitinimonas</taxon>
    </lineage>
</organism>
<reference evidence="2 3" key="1">
    <citation type="submission" date="2016-11" db="EMBL/GenBank/DDBJ databases">
        <authorList>
            <person name="Jaros S."/>
            <person name="Januszkiewicz K."/>
            <person name="Wedrychowicz H."/>
        </authorList>
    </citation>
    <scope>NUCLEOTIDE SEQUENCE [LARGE SCALE GENOMIC DNA]</scope>
    <source>
        <strain evidence="2 3">DSM 18899</strain>
    </source>
</reference>
<evidence type="ECO:0000313" key="3">
    <source>
        <dbReference type="Proteomes" id="UP000186513"/>
    </source>
</evidence>
<dbReference type="Proteomes" id="UP000186513">
    <property type="component" value="Unassembled WGS sequence"/>
</dbReference>
<gene>
    <name evidence="2" type="ORF">SAMN02745887_01249</name>
</gene>
<dbReference type="SUPFAM" id="SSF54593">
    <property type="entry name" value="Glyoxalase/Bleomycin resistance protein/Dihydroxybiphenyl dioxygenase"/>
    <property type="match status" value="1"/>
</dbReference>
<dbReference type="STRING" id="1121279.SAMN02745887_01249"/>
<dbReference type="Pfam" id="PF00903">
    <property type="entry name" value="Glyoxalase"/>
    <property type="match status" value="1"/>
</dbReference>
<dbReference type="Gene3D" id="3.10.180.10">
    <property type="entry name" value="2,3-Dihydroxybiphenyl 1,2-Dioxygenase, domain 1"/>
    <property type="match status" value="1"/>
</dbReference>